<feature type="domain" description="Secretion system C-terminal sorting" evidence="2">
    <location>
        <begin position="423"/>
        <end position="488"/>
    </location>
</feature>
<sequence>MKKIYSLLTLCAALGWHTTPAQNWRPFRPNGDVHAFRGASPDSVLTMRLDSAALQGADSVYYFNRTMRRAGNNYQWRKSVNNQFGKVLRYNPAERTYVLQWSEPSVNGFSLDRLLVLKPFAKVGANWSSAFTDYGVQTTLLAKGAGLVDGVTDSVATFRLSTGATVVLSKNHGLVSAPANLLFGVPNPKILTLARRPAPAGQSYYNPLALLDLQPGDELGYKQEAFSFGPFPCYTGWVLRQVMSRQVTADSIVYTMREQRRMSYSSAPGCSGGAPTMTPVAMLRMAASLRTGQWAAKGAGVLVPADAELLSYAYRPAYAGATNVVVMGSPVVTGQAASACGTPLLSQRRLYRSGATADYNSGLDALAWEQTVSLGTGVTGQGEYSLSYARRTVNGAPQTCGSRNEFSTLLPNSQAAQVAPLQLYPNPAAESVVLVLPEASRTVATVRILDGLGRAVSTQPLAAGQTSTVLNLRNLAGGSYVVEVQAAGEAPRHIRLQH</sequence>
<keyword evidence="1" id="KW-0732">Signal</keyword>
<dbReference type="InterPro" id="IPR026444">
    <property type="entry name" value="Secre_tail"/>
</dbReference>
<evidence type="ECO:0000259" key="2">
    <source>
        <dbReference type="Pfam" id="PF18962"/>
    </source>
</evidence>
<dbReference type="OrthoDB" id="867215at2"/>
<reference evidence="3 4" key="1">
    <citation type="submission" date="2019-04" db="EMBL/GenBank/DDBJ databases">
        <authorList>
            <person name="Feng G."/>
            <person name="Zhang J."/>
            <person name="Zhu H."/>
        </authorList>
    </citation>
    <scope>NUCLEOTIDE SEQUENCE [LARGE SCALE GENOMIC DNA]</scope>
    <source>
        <strain evidence="3 4">JCM 31653</strain>
    </source>
</reference>
<dbReference type="Pfam" id="PF18962">
    <property type="entry name" value="Por_Secre_tail"/>
    <property type="match status" value="1"/>
</dbReference>
<keyword evidence="4" id="KW-1185">Reference proteome</keyword>
<dbReference type="AlphaFoldDB" id="A0A4Z0Q6G3"/>
<protein>
    <submittedName>
        <fullName evidence="3">T9SS type A sorting domain-containing protein</fullName>
    </submittedName>
</protein>
<comment type="caution">
    <text evidence="3">The sequence shown here is derived from an EMBL/GenBank/DDBJ whole genome shotgun (WGS) entry which is preliminary data.</text>
</comment>
<organism evidence="3 4">
    <name type="scientific">Hymenobacter aquaticus</name>
    <dbReference type="NCBI Taxonomy" id="1867101"/>
    <lineage>
        <taxon>Bacteria</taxon>
        <taxon>Pseudomonadati</taxon>
        <taxon>Bacteroidota</taxon>
        <taxon>Cytophagia</taxon>
        <taxon>Cytophagales</taxon>
        <taxon>Hymenobacteraceae</taxon>
        <taxon>Hymenobacter</taxon>
    </lineage>
</organism>
<feature type="chain" id="PRO_5021240740" evidence="1">
    <location>
        <begin position="22"/>
        <end position="498"/>
    </location>
</feature>
<gene>
    <name evidence="3" type="ORF">E5K00_10945</name>
</gene>
<dbReference type="NCBIfam" id="TIGR04183">
    <property type="entry name" value="Por_Secre_tail"/>
    <property type="match status" value="1"/>
</dbReference>
<feature type="signal peptide" evidence="1">
    <location>
        <begin position="1"/>
        <end position="21"/>
    </location>
</feature>
<proteinExistence type="predicted"/>
<evidence type="ECO:0000313" key="4">
    <source>
        <dbReference type="Proteomes" id="UP000297549"/>
    </source>
</evidence>
<evidence type="ECO:0000313" key="3">
    <source>
        <dbReference type="EMBL" id="TGE25678.1"/>
    </source>
</evidence>
<name>A0A4Z0Q6G3_9BACT</name>
<dbReference type="EMBL" id="SRLC01000001">
    <property type="protein sequence ID" value="TGE25678.1"/>
    <property type="molecule type" value="Genomic_DNA"/>
</dbReference>
<dbReference type="RefSeq" id="WP_135463255.1">
    <property type="nucleotide sequence ID" value="NZ_SRLC01000001.1"/>
</dbReference>
<accession>A0A4Z0Q6G3</accession>
<dbReference type="Proteomes" id="UP000297549">
    <property type="component" value="Unassembled WGS sequence"/>
</dbReference>
<evidence type="ECO:0000256" key="1">
    <source>
        <dbReference type="SAM" id="SignalP"/>
    </source>
</evidence>